<dbReference type="Pfam" id="PF02682">
    <property type="entry name" value="CT_C_D"/>
    <property type="match status" value="1"/>
</dbReference>
<dbReference type="GO" id="GO:0017168">
    <property type="term" value="F:5-oxoprolinase (ATP-hydrolyzing) activity"/>
    <property type="evidence" value="ECO:0007669"/>
    <property type="project" value="UniProtKB-EC"/>
</dbReference>
<evidence type="ECO:0000256" key="1">
    <source>
        <dbReference type="ARBA" id="ARBA00022741"/>
    </source>
</evidence>
<dbReference type="InterPro" id="IPR010016">
    <property type="entry name" value="PxpB"/>
</dbReference>
<name>A0A383R646_PAEAL</name>
<dbReference type="InterPro" id="IPR029000">
    <property type="entry name" value="Cyclophilin-like_dom_sf"/>
</dbReference>
<dbReference type="InterPro" id="IPR003833">
    <property type="entry name" value="CT_C_D"/>
</dbReference>
<dbReference type="SMART" id="SM00796">
    <property type="entry name" value="AHS1"/>
    <property type="match status" value="1"/>
</dbReference>
<feature type="domain" description="Carboxyltransferase" evidence="4">
    <location>
        <begin position="1"/>
        <end position="203"/>
    </location>
</feature>
<dbReference type="EMBL" id="LS992241">
    <property type="protein sequence ID" value="SYX82410.1"/>
    <property type="molecule type" value="Genomic_DNA"/>
</dbReference>
<sequence>MRYFPLGDSAVVVEFGTLIGQAAHEQVRLLSLYLDEHPIQGMIEYVPSYTTVTVFYNPGLLRYDETQARLEIAVAQSLRMKLECNIRIVDIPVCYGGSFGPDLNEVAAINQLSPDEVVHIHSSGEYVVYLLGFAPGFPFLGGMSKRIAAPRRSTPRLAIPSGTVGIAGMQTGVYPIVTPGGWQLIGRTPVPLFRPDMNPPTLLRAGDRIRFLPITEEEYTKWEERGSCVSG</sequence>
<dbReference type="AlphaFoldDB" id="A0A383R646"/>
<dbReference type="Proteomes" id="UP000304148">
    <property type="component" value="Chromosome"/>
</dbReference>
<dbReference type="PANTHER" id="PTHR34698:SF2">
    <property type="entry name" value="5-OXOPROLINASE SUBUNIT B"/>
    <property type="match status" value="1"/>
</dbReference>
<dbReference type="RefSeq" id="WP_138184767.1">
    <property type="nucleotide sequence ID" value="NZ_LS992241.1"/>
</dbReference>
<evidence type="ECO:0000313" key="5">
    <source>
        <dbReference type="EMBL" id="SYX82410.1"/>
    </source>
</evidence>
<dbReference type="NCBIfam" id="TIGR00370">
    <property type="entry name" value="5-oxoprolinase subunit PxpB"/>
    <property type="match status" value="1"/>
</dbReference>
<evidence type="ECO:0000313" key="6">
    <source>
        <dbReference type="Proteomes" id="UP000304148"/>
    </source>
</evidence>
<gene>
    <name evidence="5" type="primary">pxpB</name>
    <name evidence="5" type="ORF">PBLR_10832</name>
</gene>
<dbReference type="GO" id="GO:0005524">
    <property type="term" value="F:ATP binding"/>
    <property type="evidence" value="ECO:0007669"/>
    <property type="project" value="UniProtKB-KW"/>
</dbReference>
<dbReference type="SUPFAM" id="SSF160467">
    <property type="entry name" value="PH0987 N-terminal domain-like"/>
    <property type="match status" value="1"/>
</dbReference>
<dbReference type="EC" id="3.5.2.9" evidence="5"/>
<organism evidence="5 6">
    <name type="scientific">Paenibacillus alvei</name>
    <name type="common">Bacillus alvei</name>
    <dbReference type="NCBI Taxonomy" id="44250"/>
    <lineage>
        <taxon>Bacteria</taxon>
        <taxon>Bacillati</taxon>
        <taxon>Bacillota</taxon>
        <taxon>Bacilli</taxon>
        <taxon>Bacillales</taxon>
        <taxon>Paenibacillaceae</taxon>
        <taxon>Paenibacillus</taxon>
    </lineage>
</organism>
<dbReference type="Gene3D" id="3.30.1360.40">
    <property type="match status" value="1"/>
</dbReference>
<protein>
    <submittedName>
        <fullName evidence="5">L-5-oxoprolinase (ATP-dependent) subunit B</fullName>
        <ecNumber evidence="5">3.5.2.9</ecNumber>
    </submittedName>
</protein>
<dbReference type="Gene3D" id="2.40.100.10">
    <property type="entry name" value="Cyclophilin-like"/>
    <property type="match status" value="1"/>
</dbReference>
<evidence type="ECO:0000256" key="3">
    <source>
        <dbReference type="ARBA" id="ARBA00022840"/>
    </source>
</evidence>
<keyword evidence="3" id="KW-0067">ATP-binding</keyword>
<keyword evidence="1" id="KW-0547">Nucleotide-binding</keyword>
<accession>A0A383R646</accession>
<reference evidence="6" key="1">
    <citation type="submission" date="2018-08" db="EMBL/GenBank/DDBJ databases">
        <authorList>
            <person name="Chevrot R."/>
        </authorList>
    </citation>
    <scope>NUCLEOTIDE SEQUENCE [LARGE SCALE GENOMIC DNA]</scope>
</reference>
<dbReference type="PANTHER" id="PTHR34698">
    <property type="entry name" value="5-OXOPROLINASE SUBUNIT B"/>
    <property type="match status" value="1"/>
</dbReference>
<dbReference type="SUPFAM" id="SSF50891">
    <property type="entry name" value="Cyclophilin-like"/>
    <property type="match status" value="1"/>
</dbReference>
<evidence type="ECO:0000259" key="4">
    <source>
        <dbReference type="SMART" id="SM00796"/>
    </source>
</evidence>
<keyword evidence="2 5" id="KW-0378">Hydrolase</keyword>
<evidence type="ECO:0000256" key="2">
    <source>
        <dbReference type="ARBA" id="ARBA00022801"/>
    </source>
</evidence>
<proteinExistence type="predicted"/>